<dbReference type="EMBL" id="JASSZA010000012">
    <property type="protein sequence ID" value="KAK2096662.1"/>
    <property type="molecule type" value="Genomic_DNA"/>
</dbReference>
<comment type="caution">
    <text evidence="2">The sequence shown here is derived from an EMBL/GenBank/DDBJ whole genome shotgun (WGS) entry which is preliminary data.</text>
</comment>
<proteinExistence type="predicted"/>
<evidence type="ECO:0000256" key="1">
    <source>
        <dbReference type="SAM" id="MobiDB-lite"/>
    </source>
</evidence>
<name>A0ABQ9UHW8_SAGOE</name>
<keyword evidence="3" id="KW-1185">Reference proteome</keyword>
<reference evidence="2 3" key="1">
    <citation type="submission" date="2023-05" db="EMBL/GenBank/DDBJ databases">
        <title>B98-5 Cell Line De Novo Hybrid Assembly: An Optical Mapping Approach.</title>
        <authorList>
            <person name="Kananen K."/>
            <person name="Auerbach J.A."/>
            <person name="Kautto E."/>
            <person name="Blachly J.S."/>
        </authorList>
    </citation>
    <scope>NUCLEOTIDE SEQUENCE [LARGE SCALE GENOMIC DNA]</scope>
    <source>
        <strain evidence="2">B95-8</strain>
        <tissue evidence="2">Cell line</tissue>
    </source>
</reference>
<feature type="compositionally biased region" description="Low complexity" evidence="1">
    <location>
        <begin position="145"/>
        <end position="155"/>
    </location>
</feature>
<feature type="compositionally biased region" description="Gly residues" evidence="1">
    <location>
        <begin position="133"/>
        <end position="144"/>
    </location>
</feature>
<accession>A0ABQ9UHW8</accession>
<sequence length="177" mass="18585">MEQKEQLETWRKKHPHRPPLRRPLRSDQSEGSFARPFCPAHGLFKGTRRGSGRRVLGGGLGSAAAMAGHLVLYNGAKMPILGLGTWKVGAREARARGSPRTLCAACFERRPPPMPGLLGSHTLACRVPSGLGSGLRGPGAGAPGAGPTHQGGHPASGLWEQHVGTPAPPRANLAAQR</sequence>
<evidence type="ECO:0000313" key="3">
    <source>
        <dbReference type="Proteomes" id="UP001266305"/>
    </source>
</evidence>
<feature type="compositionally biased region" description="Basic residues" evidence="1">
    <location>
        <begin position="11"/>
        <end position="23"/>
    </location>
</feature>
<feature type="region of interest" description="Disordered" evidence="1">
    <location>
        <begin position="1"/>
        <end position="33"/>
    </location>
</feature>
<organism evidence="2 3">
    <name type="scientific">Saguinus oedipus</name>
    <name type="common">Cotton-top tamarin</name>
    <name type="synonym">Oedipomidas oedipus</name>
    <dbReference type="NCBI Taxonomy" id="9490"/>
    <lineage>
        <taxon>Eukaryota</taxon>
        <taxon>Metazoa</taxon>
        <taxon>Chordata</taxon>
        <taxon>Craniata</taxon>
        <taxon>Vertebrata</taxon>
        <taxon>Euteleostomi</taxon>
        <taxon>Mammalia</taxon>
        <taxon>Eutheria</taxon>
        <taxon>Euarchontoglires</taxon>
        <taxon>Primates</taxon>
        <taxon>Haplorrhini</taxon>
        <taxon>Platyrrhini</taxon>
        <taxon>Cebidae</taxon>
        <taxon>Callitrichinae</taxon>
        <taxon>Saguinus</taxon>
    </lineage>
</organism>
<evidence type="ECO:0000313" key="2">
    <source>
        <dbReference type="EMBL" id="KAK2096662.1"/>
    </source>
</evidence>
<feature type="compositionally biased region" description="Basic and acidic residues" evidence="1">
    <location>
        <begin position="1"/>
        <end position="10"/>
    </location>
</feature>
<protein>
    <submittedName>
        <fullName evidence="2">Uncharacterized protein</fullName>
    </submittedName>
</protein>
<dbReference type="Proteomes" id="UP001266305">
    <property type="component" value="Unassembled WGS sequence"/>
</dbReference>
<gene>
    <name evidence="2" type="ORF">P7K49_025696</name>
</gene>
<feature type="region of interest" description="Disordered" evidence="1">
    <location>
        <begin position="133"/>
        <end position="177"/>
    </location>
</feature>